<dbReference type="Proteomes" id="UP000299102">
    <property type="component" value="Unassembled WGS sequence"/>
</dbReference>
<sequence length="367" mass="40313">MLDLSSIDRYQDRDSKKDQKKKGIYAHPGGVTSDIGDLTHNSLMLGPLILYAPEHLEVWSVWGSPVFADASSKKSIRSAQHGCKEFRCKQREFCVSADLKCDGVDHCADGSDEDTALLCPETGNGGMERAWLVVSGAAGVLVVLAGAAVACCACRRRTAHARRSHLQPTAPAAKRWRRRTACRRTSAAPAVSERARWPARLDCRETGRTLRARAGTGRRARAASARGPCAERAARAAQGRVVRLRRPGRPRRGRGRRTGPRAAPQPDYTSHTLHVANATRAYAPILPHAPAPARAPSWAASAHDGSFLHLSERALTNFIFVVEFVPKRSERRRSRRPRAAPAITYPGRRARARPTISTTYILYIELI</sequence>
<feature type="transmembrane region" description="Helical" evidence="4">
    <location>
        <begin position="130"/>
        <end position="154"/>
    </location>
</feature>
<organism evidence="5 6">
    <name type="scientific">Eumeta variegata</name>
    <name type="common">Bagworm moth</name>
    <name type="synonym">Eumeta japonica</name>
    <dbReference type="NCBI Taxonomy" id="151549"/>
    <lineage>
        <taxon>Eukaryota</taxon>
        <taxon>Metazoa</taxon>
        <taxon>Ecdysozoa</taxon>
        <taxon>Arthropoda</taxon>
        <taxon>Hexapoda</taxon>
        <taxon>Insecta</taxon>
        <taxon>Pterygota</taxon>
        <taxon>Neoptera</taxon>
        <taxon>Endopterygota</taxon>
        <taxon>Lepidoptera</taxon>
        <taxon>Glossata</taxon>
        <taxon>Ditrysia</taxon>
        <taxon>Tineoidea</taxon>
        <taxon>Psychidae</taxon>
        <taxon>Oiketicinae</taxon>
        <taxon>Eumeta</taxon>
    </lineage>
</organism>
<dbReference type="PROSITE" id="PS50068">
    <property type="entry name" value="LDLRA_2"/>
    <property type="match status" value="1"/>
</dbReference>
<dbReference type="Pfam" id="PF00057">
    <property type="entry name" value="Ldl_recept_a"/>
    <property type="match status" value="1"/>
</dbReference>
<feature type="region of interest" description="Disordered" evidence="3">
    <location>
        <begin position="213"/>
        <end position="270"/>
    </location>
</feature>
<name>A0A4C1WPA6_EUMVA</name>
<keyword evidence="4" id="KW-0812">Transmembrane</keyword>
<comment type="caution">
    <text evidence="5">The sequence shown here is derived from an EMBL/GenBank/DDBJ whole genome shotgun (WGS) entry which is preliminary data.</text>
</comment>
<evidence type="ECO:0000256" key="1">
    <source>
        <dbReference type="ARBA" id="ARBA00023157"/>
    </source>
</evidence>
<dbReference type="PROSITE" id="PS01209">
    <property type="entry name" value="LDLRA_1"/>
    <property type="match status" value="1"/>
</dbReference>
<reference evidence="5 6" key="1">
    <citation type="journal article" date="2019" name="Commun. Biol.">
        <title>The bagworm genome reveals a unique fibroin gene that provides high tensile strength.</title>
        <authorList>
            <person name="Kono N."/>
            <person name="Nakamura H."/>
            <person name="Ohtoshi R."/>
            <person name="Tomita M."/>
            <person name="Numata K."/>
            <person name="Arakawa K."/>
        </authorList>
    </citation>
    <scope>NUCLEOTIDE SEQUENCE [LARGE SCALE GENOMIC DNA]</scope>
</reference>
<protein>
    <submittedName>
        <fullName evidence="5">Uncharacterized protein</fullName>
    </submittedName>
</protein>
<dbReference type="CDD" id="cd00112">
    <property type="entry name" value="LDLa"/>
    <property type="match status" value="1"/>
</dbReference>
<keyword evidence="4" id="KW-0472">Membrane</keyword>
<dbReference type="OrthoDB" id="6514358at2759"/>
<dbReference type="SUPFAM" id="SSF57424">
    <property type="entry name" value="LDL receptor-like module"/>
    <property type="match status" value="1"/>
</dbReference>
<feature type="compositionally biased region" description="Basic residues" evidence="3">
    <location>
        <begin position="242"/>
        <end position="259"/>
    </location>
</feature>
<dbReference type="EMBL" id="BGZK01000618">
    <property type="protein sequence ID" value="GBP53218.1"/>
    <property type="molecule type" value="Genomic_DNA"/>
</dbReference>
<keyword evidence="6" id="KW-1185">Reference proteome</keyword>
<dbReference type="InterPro" id="IPR042333">
    <property type="entry name" value="LRAD2/Mig-13-like"/>
</dbReference>
<gene>
    <name evidence="5" type="ORF">EVAR_8995_1</name>
</gene>
<comment type="caution">
    <text evidence="2">Lacks conserved residue(s) required for the propagation of feature annotation.</text>
</comment>
<keyword evidence="1" id="KW-1015">Disulfide bond</keyword>
<evidence type="ECO:0000313" key="5">
    <source>
        <dbReference type="EMBL" id="GBP53218.1"/>
    </source>
</evidence>
<evidence type="ECO:0000256" key="4">
    <source>
        <dbReference type="SAM" id="Phobius"/>
    </source>
</evidence>
<accession>A0A4C1WPA6</accession>
<proteinExistence type="predicted"/>
<keyword evidence="4" id="KW-1133">Transmembrane helix</keyword>
<feature type="region of interest" description="Disordered" evidence="3">
    <location>
        <begin position="165"/>
        <end position="189"/>
    </location>
</feature>
<dbReference type="SMART" id="SM00192">
    <property type="entry name" value="LDLa"/>
    <property type="match status" value="1"/>
</dbReference>
<feature type="region of interest" description="Disordered" evidence="3">
    <location>
        <begin position="1"/>
        <end position="26"/>
    </location>
</feature>
<evidence type="ECO:0000313" key="6">
    <source>
        <dbReference type="Proteomes" id="UP000299102"/>
    </source>
</evidence>
<dbReference type="PANTHER" id="PTHR24652">
    <property type="entry name" value="LOW-DENSITY LIPOPROTEIN RECEPTOR CLASS A DOMAIN-CONTAINING PROTEIN 2"/>
    <property type="match status" value="1"/>
</dbReference>
<dbReference type="STRING" id="151549.A0A4C1WPA6"/>
<feature type="compositionally biased region" description="Low complexity" evidence="3">
    <location>
        <begin position="222"/>
        <end position="241"/>
    </location>
</feature>
<dbReference type="AlphaFoldDB" id="A0A4C1WPA6"/>
<dbReference type="InterPro" id="IPR023415">
    <property type="entry name" value="LDLR_class-A_CS"/>
</dbReference>
<evidence type="ECO:0000256" key="2">
    <source>
        <dbReference type="PROSITE-ProRule" id="PRU00124"/>
    </source>
</evidence>
<evidence type="ECO:0000256" key="3">
    <source>
        <dbReference type="SAM" id="MobiDB-lite"/>
    </source>
</evidence>
<dbReference type="InterPro" id="IPR036055">
    <property type="entry name" value="LDL_receptor-like_sf"/>
</dbReference>
<dbReference type="Gene3D" id="4.10.400.10">
    <property type="entry name" value="Low-density Lipoprotein Receptor"/>
    <property type="match status" value="1"/>
</dbReference>
<dbReference type="InterPro" id="IPR002172">
    <property type="entry name" value="LDrepeatLR_classA_rpt"/>
</dbReference>